<evidence type="ECO:0000256" key="1">
    <source>
        <dbReference type="SAM" id="MobiDB-lite"/>
    </source>
</evidence>
<sequence length="157" mass="17741">MAPEGSMNCVHTRRIEGARTMLPRRRSLLPLEDSIVCNRDMVVPLGWWYHVSFPDLAGEEEQTGWEEDMHDRQEPECREPEAQENEVGMERIGIMYLVPVKWITKTAMRRTTTRAEVSGKLFAGVLAAAASPALPTQPVMNPHKTTVDKPKRVGLSM</sequence>
<dbReference type="EMBL" id="KN821195">
    <property type="protein sequence ID" value="KIJ05161.1"/>
    <property type="molecule type" value="Genomic_DNA"/>
</dbReference>
<dbReference type="Proteomes" id="UP000053647">
    <property type="component" value="Unassembled WGS sequence"/>
</dbReference>
<evidence type="ECO:0000313" key="3">
    <source>
        <dbReference type="Proteomes" id="UP000053647"/>
    </source>
</evidence>
<feature type="region of interest" description="Disordered" evidence="1">
    <location>
        <begin position="136"/>
        <end position="157"/>
    </location>
</feature>
<protein>
    <submittedName>
        <fullName evidence="2">Uncharacterized protein</fullName>
    </submittedName>
</protein>
<keyword evidence="3" id="KW-1185">Reference proteome</keyword>
<accession>A0A0C9TD87</accession>
<gene>
    <name evidence="2" type="ORF">PAXINDRAFT_21558</name>
</gene>
<name>A0A0C9TD87_PAXIN</name>
<feature type="region of interest" description="Disordered" evidence="1">
    <location>
        <begin position="60"/>
        <end position="85"/>
    </location>
</feature>
<reference evidence="2 3" key="1">
    <citation type="submission" date="2014-06" db="EMBL/GenBank/DDBJ databases">
        <authorList>
            <consortium name="DOE Joint Genome Institute"/>
            <person name="Kuo A."/>
            <person name="Kohler A."/>
            <person name="Nagy L.G."/>
            <person name="Floudas D."/>
            <person name="Copeland A."/>
            <person name="Barry K.W."/>
            <person name="Cichocki N."/>
            <person name="Veneault-Fourrey C."/>
            <person name="LaButti K."/>
            <person name="Lindquist E.A."/>
            <person name="Lipzen A."/>
            <person name="Lundell T."/>
            <person name="Morin E."/>
            <person name="Murat C."/>
            <person name="Sun H."/>
            <person name="Tunlid A."/>
            <person name="Henrissat B."/>
            <person name="Grigoriev I.V."/>
            <person name="Hibbett D.S."/>
            <person name="Martin F."/>
            <person name="Nordberg H.P."/>
            <person name="Cantor M.N."/>
            <person name="Hua S.X."/>
        </authorList>
    </citation>
    <scope>NUCLEOTIDE SEQUENCE [LARGE SCALE GENOMIC DNA]</scope>
    <source>
        <strain evidence="2 3">ATCC 200175</strain>
    </source>
</reference>
<organism evidence="2 3">
    <name type="scientific">Paxillus involutus ATCC 200175</name>
    <dbReference type="NCBI Taxonomy" id="664439"/>
    <lineage>
        <taxon>Eukaryota</taxon>
        <taxon>Fungi</taxon>
        <taxon>Dikarya</taxon>
        <taxon>Basidiomycota</taxon>
        <taxon>Agaricomycotina</taxon>
        <taxon>Agaricomycetes</taxon>
        <taxon>Agaricomycetidae</taxon>
        <taxon>Boletales</taxon>
        <taxon>Paxilineae</taxon>
        <taxon>Paxillaceae</taxon>
        <taxon>Paxillus</taxon>
    </lineage>
</organism>
<proteinExistence type="predicted"/>
<reference evidence="3" key="2">
    <citation type="submission" date="2015-01" db="EMBL/GenBank/DDBJ databases">
        <title>Evolutionary Origins and Diversification of the Mycorrhizal Mutualists.</title>
        <authorList>
            <consortium name="DOE Joint Genome Institute"/>
            <consortium name="Mycorrhizal Genomics Consortium"/>
            <person name="Kohler A."/>
            <person name="Kuo A."/>
            <person name="Nagy L.G."/>
            <person name="Floudas D."/>
            <person name="Copeland A."/>
            <person name="Barry K.W."/>
            <person name="Cichocki N."/>
            <person name="Veneault-Fourrey C."/>
            <person name="LaButti K."/>
            <person name="Lindquist E.A."/>
            <person name="Lipzen A."/>
            <person name="Lundell T."/>
            <person name="Morin E."/>
            <person name="Murat C."/>
            <person name="Riley R."/>
            <person name="Ohm R."/>
            <person name="Sun H."/>
            <person name="Tunlid A."/>
            <person name="Henrissat B."/>
            <person name="Grigoriev I.V."/>
            <person name="Hibbett D.S."/>
            <person name="Martin F."/>
        </authorList>
    </citation>
    <scope>NUCLEOTIDE SEQUENCE [LARGE SCALE GENOMIC DNA]</scope>
    <source>
        <strain evidence="3">ATCC 200175</strain>
    </source>
</reference>
<evidence type="ECO:0000313" key="2">
    <source>
        <dbReference type="EMBL" id="KIJ05161.1"/>
    </source>
</evidence>
<feature type="compositionally biased region" description="Basic and acidic residues" evidence="1">
    <location>
        <begin position="67"/>
        <end position="81"/>
    </location>
</feature>
<dbReference type="HOGENOM" id="CLU_1678476_0_0_1"/>
<dbReference type="AlphaFoldDB" id="A0A0C9TD87"/>